<proteinExistence type="predicted"/>
<accession>A0A8J2SHG1</accession>
<feature type="compositionally biased region" description="Pro residues" evidence="1">
    <location>
        <begin position="1"/>
        <end position="12"/>
    </location>
</feature>
<sequence length="317" mass="34190">MYSPPQSPPQSPPRTYTASLGDRDYDEERKDDSLRSDPSSVISTASTMATPAKLEAGDRVLGTYGDETRRAVVRDVDETGEKIVVEFSPTPRSASQVSSMFARDVSFVSRPAKPHALAHLLPPKLGDALGRTVELSEAFRDAEAIGIYIVDQARPSAAATERLANLRRWVGGRKFGVALYELSSQMPGDVDMTLKAKGGHRVLLGDDPNILVVDSPETVVQNWNLFEVCSVRQLPALVVVSPSAEVFTRDGVEALCSTAEFPWKGYQSPQTKRLEFKRKAIHACSLGVAGLLALLGAYRVLSFALSALGALVTTASA</sequence>
<feature type="compositionally biased region" description="Basic and acidic residues" evidence="1">
    <location>
        <begin position="21"/>
        <end position="35"/>
    </location>
</feature>
<comment type="caution">
    <text evidence="2">The sequence shown here is derived from an EMBL/GenBank/DDBJ whole genome shotgun (WGS) entry which is preliminary data.</text>
</comment>
<evidence type="ECO:0000313" key="2">
    <source>
        <dbReference type="EMBL" id="CAH0371001.1"/>
    </source>
</evidence>
<gene>
    <name evidence="2" type="ORF">PECAL_3P09180</name>
</gene>
<protein>
    <submittedName>
        <fullName evidence="2">Uncharacterized protein</fullName>
    </submittedName>
</protein>
<feature type="compositionally biased region" description="Polar residues" evidence="1">
    <location>
        <begin position="36"/>
        <end position="49"/>
    </location>
</feature>
<dbReference type="AlphaFoldDB" id="A0A8J2SHG1"/>
<feature type="region of interest" description="Disordered" evidence="1">
    <location>
        <begin position="1"/>
        <end position="50"/>
    </location>
</feature>
<dbReference type="Proteomes" id="UP000789595">
    <property type="component" value="Unassembled WGS sequence"/>
</dbReference>
<evidence type="ECO:0000313" key="3">
    <source>
        <dbReference type="Proteomes" id="UP000789595"/>
    </source>
</evidence>
<reference evidence="2" key="1">
    <citation type="submission" date="2021-11" db="EMBL/GenBank/DDBJ databases">
        <authorList>
            <consortium name="Genoscope - CEA"/>
            <person name="William W."/>
        </authorList>
    </citation>
    <scope>NUCLEOTIDE SEQUENCE</scope>
</reference>
<organism evidence="2 3">
    <name type="scientific">Pelagomonas calceolata</name>
    <dbReference type="NCBI Taxonomy" id="35677"/>
    <lineage>
        <taxon>Eukaryota</taxon>
        <taxon>Sar</taxon>
        <taxon>Stramenopiles</taxon>
        <taxon>Ochrophyta</taxon>
        <taxon>Pelagophyceae</taxon>
        <taxon>Pelagomonadales</taxon>
        <taxon>Pelagomonadaceae</taxon>
        <taxon>Pelagomonas</taxon>
    </lineage>
</organism>
<keyword evidence="3" id="KW-1185">Reference proteome</keyword>
<evidence type="ECO:0000256" key="1">
    <source>
        <dbReference type="SAM" id="MobiDB-lite"/>
    </source>
</evidence>
<dbReference type="EMBL" id="CAKKNE010000003">
    <property type="protein sequence ID" value="CAH0371001.1"/>
    <property type="molecule type" value="Genomic_DNA"/>
</dbReference>
<name>A0A8J2SHG1_9STRA</name>